<feature type="domain" description="IclR-ED" evidence="5">
    <location>
        <begin position="76"/>
        <end position="255"/>
    </location>
</feature>
<dbReference type="PANTHER" id="PTHR30136">
    <property type="entry name" value="HELIX-TURN-HELIX TRANSCRIPTIONAL REGULATOR, ICLR FAMILY"/>
    <property type="match status" value="1"/>
</dbReference>
<gene>
    <name evidence="6" type="ORF">HCN51_42515</name>
</gene>
<evidence type="ECO:0000259" key="4">
    <source>
        <dbReference type="PROSITE" id="PS51077"/>
    </source>
</evidence>
<dbReference type="Gene3D" id="3.30.450.40">
    <property type="match status" value="1"/>
</dbReference>
<dbReference type="InterPro" id="IPR029016">
    <property type="entry name" value="GAF-like_dom_sf"/>
</dbReference>
<dbReference type="SMART" id="SM00346">
    <property type="entry name" value="HTH_ICLR"/>
    <property type="match status" value="1"/>
</dbReference>
<evidence type="ECO:0000259" key="5">
    <source>
        <dbReference type="PROSITE" id="PS51078"/>
    </source>
</evidence>
<dbReference type="InterPro" id="IPR050707">
    <property type="entry name" value="HTH_MetabolicPath_Reg"/>
</dbReference>
<reference evidence="6 7" key="1">
    <citation type="submission" date="2020-03" db="EMBL/GenBank/DDBJ databases">
        <title>WGS of actinomycetes isolated from Thailand.</title>
        <authorList>
            <person name="Thawai C."/>
        </authorList>
    </citation>
    <scope>NUCLEOTIDE SEQUENCE [LARGE SCALE GENOMIC DNA]</scope>
    <source>
        <strain evidence="6 7">FMUSA5-5</strain>
    </source>
</reference>
<keyword evidence="3" id="KW-0804">Transcription</keyword>
<dbReference type="PROSITE" id="PS51077">
    <property type="entry name" value="HTH_ICLR"/>
    <property type="match status" value="1"/>
</dbReference>
<feature type="domain" description="HTH iclR-type" evidence="4">
    <location>
        <begin position="14"/>
        <end position="75"/>
    </location>
</feature>
<evidence type="ECO:0000256" key="1">
    <source>
        <dbReference type="ARBA" id="ARBA00023015"/>
    </source>
</evidence>
<dbReference type="Pfam" id="PF01614">
    <property type="entry name" value="IclR_C"/>
    <property type="match status" value="1"/>
</dbReference>
<sequence>MEEVVAGNNGHPGQSVIAKVAAILGAFTGERVQLSLSDLCRATGLPTSTVHRLAQELIGLGVLERSRDRRYMVGARPWELAARASRVSVLREAALPYMHDLHHATRQHVQLAVADGDQALLVEKISGLGAIPTVGRAGGRLPLHASGVGKAILAHSSPAVQDRIVTGVLVRYTPKTLTSPDALRTALAEVRRVGHATCDEELTLGAVSCAAPVFGPRSAMVAAVSVVGPASSGALHEMAAAVRTIAHGISRALHAMPASRPVGGMSPLSHLLVGGALR</sequence>
<dbReference type="InterPro" id="IPR014757">
    <property type="entry name" value="Tscrpt_reg_IclR_C"/>
</dbReference>
<dbReference type="Gene3D" id="1.10.10.10">
    <property type="entry name" value="Winged helix-like DNA-binding domain superfamily/Winged helix DNA-binding domain"/>
    <property type="match status" value="1"/>
</dbReference>
<accession>A0ABX1BHS9</accession>
<evidence type="ECO:0000313" key="6">
    <source>
        <dbReference type="EMBL" id="NJP96037.1"/>
    </source>
</evidence>
<comment type="caution">
    <text evidence="6">The sequence shown here is derived from an EMBL/GenBank/DDBJ whole genome shotgun (WGS) entry which is preliminary data.</text>
</comment>
<dbReference type="InterPro" id="IPR036388">
    <property type="entry name" value="WH-like_DNA-bd_sf"/>
</dbReference>
<dbReference type="SUPFAM" id="SSF46785">
    <property type="entry name" value="Winged helix' DNA-binding domain"/>
    <property type="match status" value="1"/>
</dbReference>
<protein>
    <submittedName>
        <fullName evidence="6">IclR family transcriptional regulator</fullName>
    </submittedName>
</protein>
<dbReference type="EMBL" id="JAATEP010000044">
    <property type="protein sequence ID" value="NJP96037.1"/>
    <property type="molecule type" value="Genomic_DNA"/>
</dbReference>
<proteinExistence type="predicted"/>
<dbReference type="InterPro" id="IPR005471">
    <property type="entry name" value="Tscrpt_reg_IclR_N"/>
</dbReference>
<keyword evidence="1" id="KW-0805">Transcription regulation</keyword>
<dbReference type="Pfam" id="PF09339">
    <property type="entry name" value="HTH_IclR"/>
    <property type="match status" value="1"/>
</dbReference>
<organism evidence="6 7">
    <name type="scientific">Nonomuraea composti</name>
    <dbReference type="NCBI Taxonomy" id="2720023"/>
    <lineage>
        <taxon>Bacteria</taxon>
        <taxon>Bacillati</taxon>
        <taxon>Actinomycetota</taxon>
        <taxon>Actinomycetes</taxon>
        <taxon>Streptosporangiales</taxon>
        <taxon>Streptosporangiaceae</taxon>
        <taxon>Nonomuraea</taxon>
    </lineage>
</organism>
<evidence type="ECO:0000313" key="7">
    <source>
        <dbReference type="Proteomes" id="UP000696294"/>
    </source>
</evidence>
<dbReference type="Proteomes" id="UP000696294">
    <property type="component" value="Unassembled WGS sequence"/>
</dbReference>
<name>A0ABX1BHS9_9ACTN</name>
<evidence type="ECO:0000256" key="2">
    <source>
        <dbReference type="ARBA" id="ARBA00023125"/>
    </source>
</evidence>
<keyword evidence="7" id="KW-1185">Reference proteome</keyword>
<dbReference type="RefSeq" id="WP_168017670.1">
    <property type="nucleotide sequence ID" value="NZ_JAATEP010000044.1"/>
</dbReference>
<dbReference type="SUPFAM" id="SSF55781">
    <property type="entry name" value="GAF domain-like"/>
    <property type="match status" value="1"/>
</dbReference>
<keyword evidence="2" id="KW-0238">DNA-binding</keyword>
<dbReference type="PANTHER" id="PTHR30136:SF24">
    <property type="entry name" value="HTH-TYPE TRANSCRIPTIONAL REPRESSOR ALLR"/>
    <property type="match status" value="1"/>
</dbReference>
<dbReference type="PROSITE" id="PS51078">
    <property type="entry name" value="ICLR_ED"/>
    <property type="match status" value="1"/>
</dbReference>
<evidence type="ECO:0000256" key="3">
    <source>
        <dbReference type="ARBA" id="ARBA00023163"/>
    </source>
</evidence>
<dbReference type="InterPro" id="IPR036390">
    <property type="entry name" value="WH_DNA-bd_sf"/>
</dbReference>